<dbReference type="Proteomes" id="UP001634394">
    <property type="component" value="Unassembled WGS sequence"/>
</dbReference>
<dbReference type="PANTHER" id="PTHR37970">
    <property type="entry name" value="PROTEIN CBG08587"/>
    <property type="match status" value="1"/>
</dbReference>
<feature type="compositionally biased region" description="Basic and acidic residues" evidence="1">
    <location>
        <begin position="608"/>
        <end position="634"/>
    </location>
</feature>
<feature type="compositionally biased region" description="Basic and acidic residues" evidence="1">
    <location>
        <begin position="934"/>
        <end position="943"/>
    </location>
</feature>
<feature type="compositionally biased region" description="Low complexity" evidence="1">
    <location>
        <begin position="639"/>
        <end position="668"/>
    </location>
</feature>
<evidence type="ECO:0000313" key="2">
    <source>
        <dbReference type="EMBL" id="KAL3885387.1"/>
    </source>
</evidence>
<feature type="compositionally biased region" description="Pro residues" evidence="1">
    <location>
        <begin position="832"/>
        <end position="844"/>
    </location>
</feature>
<evidence type="ECO:0000256" key="1">
    <source>
        <dbReference type="SAM" id="MobiDB-lite"/>
    </source>
</evidence>
<feature type="compositionally biased region" description="Basic and acidic residues" evidence="1">
    <location>
        <begin position="812"/>
        <end position="831"/>
    </location>
</feature>
<keyword evidence="3" id="KW-1185">Reference proteome</keyword>
<proteinExistence type="predicted"/>
<feature type="region of interest" description="Disordered" evidence="1">
    <location>
        <begin position="397"/>
        <end position="943"/>
    </location>
</feature>
<feature type="region of interest" description="Disordered" evidence="1">
    <location>
        <begin position="958"/>
        <end position="1034"/>
    </location>
</feature>
<feature type="region of interest" description="Disordered" evidence="1">
    <location>
        <begin position="313"/>
        <end position="332"/>
    </location>
</feature>
<dbReference type="EMBL" id="JBJQND010000002">
    <property type="protein sequence ID" value="KAL3885387.1"/>
    <property type="molecule type" value="Genomic_DNA"/>
</dbReference>
<sequence length="1557" mass="173185">MSQNSVVSMVSGNEMSSCSEFIQNAWRKDLCVNCQRPRGEHIGIETAHNHVSSKDKEIDSPKPAKRNLQVTRTWANVQSQKEEEEDEEAKWNSMCLPELNHNSVTQDLSAAAKELNGISDTSLVRQGSSSAILKNKTSKKSVKVCVQFLESDPVIIGTDGGYENLFSDELDPEVDGQDMKEEMIFTEEEKEFLLQALHNTLWNMENLVEGKDKKMITISKEFEDIQLQSLWKPDRFSHVHEPEVAPQQYGTFPLRAKSSKSNFDHVFIDHPKLSPLPEIQETGNIVGSKENVSGGRGLLSEINMDLIETKEEPVSDPRVGVENNYDDPWEQRFGLDDSEMNLLEEIRGEIDLDSSSAGMAMVDLLNDILAKYSTGTPSDTDSVKNLDNLSDIFDEKLEEIPPNNQKHHEAAEPLTKGSKEKSELEAKMVTLAASLRKNRGKRYAPRPPSCPPPPEPTVSPTKQNQIRTSQSTEPNFKMVPIGRSITSSHPIKPSPTEEKKQEKSESTESMEAFKLKNDKEKQPKKGITSFFRNILRRGRDSETDLCTSTETLVSNASSSSELSEQENKNSLERRNSGSDKRNSSLKSSPQMKLKVLPSVTRPLSPKPQVERTHSHPLLSEEDKITVEDKKEKEMSPPQDTTSSNTTSKSKDSNQVSPTKSSTDSSSPSKTKEAPSGNSDTMPRRPRDTPSVPPPKPPVAIKPKSSQPIQTKTSDGSDNKVPPSPPKEGPSRTNLPEDDRVSRETKRQIEQEAVRKRAKSPKRTAAPTGPLRSSLPPKSSDNESSSTVMSKSTDARISIGPKGVDPKTLSFAKELEMKLSKGDQTKVSELKRPPAPPHPPQPPSPTSKSATKEEIEKSPSHLDDKINSGGTETEKLDSPCKPVEKIERPVEKIELPKPTGSRKSFLGKLNRKSRPPPPPSVKRTKSITESSIHGETPHPKKIDVRDISGPVLITDMTSNKVVNRRNTISLGDDSSFLSGGSTSSGSATDRSEISPRGSLDNLYELITDKAPDPPHMYDPPVEANTQSRLTPPVSSAPVEGYLEPVRSATMAESHAALSQSVISLSENDDKAGEDTDVQEFEPVDEERRQILASQPIYEEINGYNKEDTSGLFSSRSLKVSTSISQMDENGDASSIQPPQSPGVVSVSSESDVSSASNTLTRPRPVPRRRPRKLDGSGFEQYVAMNRPSVAVALNEDQLREILSKLTAMNMQSLRDIYTHHEKVLMKECLHLGAAGPLKWQDFDIYGKPIHTSERCVVYNAKMRIGVPPCQVMLLHTRPDMTSANHPSILKPTCIFSDSIPFSYLTDDFIKTSQLLENCVYQSNVAKCYVAVGLFDITESVTDYLAVLEAKVKNPKDFLEKTLFVILQLLSAISHCVEQGHHIAESDFRDIFLISNAKCSGDIVSFLPQQRSQDNQQIESVCIFIENFLDDILTKFENEHLPSLDPSMDFILNGMQTIILLLQNRNLECLVNVRSFTEFILWGPRYNDLFYAGEDRQSSIEPRLSMWLEHKRSEIIHSFAKRGVIKGAACYINDFYCMKFLLKSNAMSLSESIRVNAYF</sequence>
<feature type="compositionally biased region" description="Polar residues" evidence="1">
    <location>
        <begin position="958"/>
        <end position="967"/>
    </location>
</feature>
<feature type="compositionally biased region" description="Basic and acidic residues" evidence="1">
    <location>
        <begin position="849"/>
        <end position="894"/>
    </location>
</feature>
<feature type="compositionally biased region" description="Polar residues" evidence="1">
    <location>
        <begin position="706"/>
        <end position="715"/>
    </location>
</feature>
<organism evidence="2 3">
    <name type="scientific">Sinanodonta woodiana</name>
    <name type="common">Chinese pond mussel</name>
    <name type="synonym">Anodonta woodiana</name>
    <dbReference type="NCBI Taxonomy" id="1069815"/>
    <lineage>
        <taxon>Eukaryota</taxon>
        <taxon>Metazoa</taxon>
        <taxon>Spiralia</taxon>
        <taxon>Lophotrochozoa</taxon>
        <taxon>Mollusca</taxon>
        <taxon>Bivalvia</taxon>
        <taxon>Autobranchia</taxon>
        <taxon>Heteroconchia</taxon>
        <taxon>Palaeoheterodonta</taxon>
        <taxon>Unionida</taxon>
        <taxon>Unionoidea</taxon>
        <taxon>Unionidae</taxon>
        <taxon>Unioninae</taxon>
        <taxon>Sinanodonta</taxon>
    </lineage>
</organism>
<feature type="compositionally biased region" description="Basic and acidic residues" evidence="1">
    <location>
        <begin position="565"/>
        <end position="582"/>
    </location>
</feature>
<feature type="compositionally biased region" description="Polar residues" evidence="1">
    <location>
        <begin position="1022"/>
        <end position="1032"/>
    </location>
</feature>
<feature type="compositionally biased region" description="Low complexity" evidence="1">
    <location>
        <begin position="968"/>
        <end position="985"/>
    </location>
</feature>
<feature type="compositionally biased region" description="Basic and acidic residues" evidence="1">
    <location>
        <begin position="495"/>
        <end position="523"/>
    </location>
</feature>
<gene>
    <name evidence="2" type="ORF">ACJMK2_025455</name>
</gene>
<dbReference type="PANTHER" id="PTHR37970:SF1">
    <property type="entry name" value="SERINE-RICH ADHESIN FOR PLATELETS"/>
    <property type="match status" value="1"/>
</dbReference>
<feature type="compositionally biased region" description="Polar residues" evidence="1">
    <location>
        <begin position="461"/>
        <end position="474"/>
    </location>
</feature>
<feature type="region of interest" description="Disordered" evidence="1">
    <location>
        <begin position="1122"/>
        <end position="1175"/>
    </location>
</feature>
<comment type="caution">
    <text evidence="2">The sequence shown here is derived from an EMBL/GenBank/DDBJ whole genome shotgun (WGS) entry which is preliminary data.</text>
</comment>
<feature type="compositionally biased region" description="Basic and acidic residues" evidence="1">
    <location>
        <begin position="734"/>
        <end position="754"/>
    </location>
</feature>
<reference evidence="2 3" key="1">
    <citation type="submission" date="2024-11" db="EMBL/GenBank/DDBJ databases">
        <title>Chromosome-level genome assembly of the freshwater bivalve Anodonta woodiana.</title>
        <authorList>
            <person name="Chen X."/>
        </authorList>
    </citation>
    <scope>NUCLEOTIDE SEQUENCE [LARGE SCALE GENOMIC DNA]</scope>
    <source>
        <strain evidence="2">MN2024</strain>
        <tissue evidence="2">Gills</tissue>
    </source>
</reference>
<feature type="compositionally biased region" description="Polar residues" evidence="1">
    <location>
        <begin position="775"/>
        <end position="791"/>
    </location>
</feature>
<evidence type="ECO:0000313" key="3">
    <source>
        <dbReference type="Proteomes" id="UP001634394"/>
    </source>
</evidence>
<feature type="compositionally biased region" description="Pro residues" evidence="1">
    <location>
        <begin position="690"/>
        <end position="699"/>
    </location>
</feature>
<feature type="compositionally biased region" description="Pro residues" evidence="1">
    <location>
        <begin position="445"/>
        <end position="457"/>
    </location>
</feature>
<feature type="compositionally biased region" description="Basic and acidic residues" evidence="1">
    <location>
        <begin position="406"/>
        <end position="426"/>
    </location>
</feature>
<protein>
    <submittedName>
        <fullName evidence="2">Uncharacterized protein</fullName>
    </submittedName>
</protein>
<name>A0ABD3XH27_SINWO</name>
<feature type="compositionally biased region" description="Low complexity" evidence="1">
    <location>
        <begin position="1132"/>
        <end position="1155"/>
    </location>
</feature>
<feature type="compositionally biased region" description="Low complexity" evidence="1">
    <location>
        <begin position="548"/>
        <end position="562"/>
    </location>
</feature>
<accession>A0ABD3XH27</accession>